<dbReference type="KEGG" id="msj:MSSAC_2507"/>
<evidence type="ECO:0000313" key="2">
    <source>
        <dbReference type="Proteomes" id="UP000033123"/>
    </source>
</evidence>
<protein>
    <submittedName>
        <fullName evidence="1">Uncharacterized protein</fullName>
    </submittedName>
</protein>
<dbReference type="EMBL" id="CP009508">
    <property type="protein sequence ID" value="AKB37097.1"/>
    <property type="molecule type" value="Genomic_DNA"/>
</dbReference>
<organism evidence="1 2">
    <name type="scientific">Methanosarcina siciliae C2J</name>
    <dbReference type="NCBI Taxonomy" id="1434118"/>
    <lineage>
        <taxon>Archaea</taxon>
        <taxon>Methanobacteriati</taxon>
        <taxon>Methanobacteriota</taxon>
        <taxon>Stenosarchaea group</taxon>
        <taxon>Methanomicrobia</taxon>
        <taxon>Methanosarcinales</taxon>
        <taxon>Methanosarcinaceae</taxon>
        <taxon>Methanosarcina</taxon>
    </lineage>
</organism>
<gene>
    <name evidence="1" type="ORF">MSSAC_2507</name>
</gene>
<name>A0A0E3PR36_9EURY</name>
<sequence length="111" mass="12089">MINMKRYGELLLSAYIMKKLKPGGSQKSEGLSKYGKLVLGAYLLEKLKVDTSKKETVPKTEVKEVKLDETGGGSSTMKLGKIVIGVLVGATAIYALKKYSAKKKGHEIKVQ</sequence>
<accession>A0A0E3PR36</accession>
<evidence type="ECO:0000313" key="1">
    <source>
        <dbReference type="EMBL" id="AKB37097.1"/>
    </source>
</evidence>
<dbReference type="AlphaFoldDB" id="A0A0E3PR36"/>
<proteinExistence type="predicted"/>
<dbReference type="HOGENOM" id="CLU_168016_0_0_2"/>
<reference evidence="1 2" key="1">
    <citation type="submission" date="2014-07" db="EMBL/GenBank/DDBJ databases">
        <title>Methanogenic archaea and the global carbon cycle.</title>
        <authorList>
            <person name="Henriksen J.R."/>
            <person name="Luke J."/>
            <person name="Reinhart S."/>
            <person name="Benedict M.N."/>
            <person name="Youngblut N.D."/>
            <person name="Metcalf M.E."/>
            <person name="Whitaker R.J."/>
            <person name="Metcalf W.W."/>
        </authorList>
    </citation>
    <scope>NUCLEOTIDE SEQUENCE [LARGE SCALE GENOMIC DNA]</scope>
    <source>
        <strain evidence="1 2">C2J</strain>
    </source>
</reference>
<dbReference type="Proteomes" id="UP000033123">
    <property type="component" value="Chromosome"/>
</dbReference>
<dbReference type="PATRIC" id="fig|1434118.4.peg.3256"/>